<dbReference type="Proteomes" id="UP000184076">
    <property type="component" value="Unassembled WGS sequence"/>
</dbReference>
<dbReference type="AlphaFoldDB" id="A0A1M4VKM0"/>
<keyword evidence="3" id="KW-0274">FAD</keyword>
<gene>
    <name evidence="6" type="ORF">SAMN02745206_00689</name>
</gene>
<dbReference type="GO" id="GO:0016491">
    <property type="term" value="F:oxidoreductase activity"/>
    <property type="evidence" value="ECO:0007669"/>
    <property type="project" value="UniProtKB-KW"/>
</dbReference>
<dbReference type="Pfam" id="PF01565">
    <property type="entry name" value="FAD_binding_4"/>
    <property type="match status" value="1"/>
</dbReference>
<protein>
    <submittedName>
        <fullName evidence="6">D-lactate dehydrogenase (Cytochrome)</fullName>
    </submittedName>
</protein>
<dbReference type="PANTHER" id="PTHR42934">
    <property type="entry name" value="GLYCOLATE OXIDASE SUBUNIT GLCD"/>
    <property type="match status" value="1"/>
</dbReference>
<dbReference type="InterPro" id="IPR006094">
    <property type="entry name" value="Oxid_FAD_bind_N"/>
</dbReference>
<evidence type="ECO:0000256" key="2">
    <source>
        <dbReference type="ARBA" id="ARBA00022630"/>
    </source>
</evidence>
<dbReference type="EMBL" id="FQVB01000006">
    <property type="protein sequence ID" value="SHE69539.1"/>
    <property type="molecule type" value="Genomic_DNA"/>
</dbReference>
<evidence type="ECO:0000256" key="1">
    <source>
        <dbReference type="ARBA" id="ARBA00001974"/>
    </source>
</evidence>
<dbReference type="Gene3D" id="3.30.43.10">
    <property type="entry name" value="Uridine Diphospho-n-acetylenolpyruvylglucosamine Reductase, domain 2"/>
    <property type="match status" value="1"/>
</dbReference>
<comment type="cofactor">
    <cofactor evidence="1">
        <name>FAD</name>
        <dbReference type="ChEBI" id="CHEBI:57692"/>
    </cofactor>
</comment>
<evidence type="ECO:0000313" key="7">
    <source>
        <dbReference type="Proteomes" id="UP000184076"/>
    </source>
</evidence>
<dbReference type="InterPro" id="IPR036318">
    <property type="entry name" value="FAD-bd_PCMH-like_sf"/>
</dbReference>
<dbReference type="InterPro" id="IPR004113">
    <property type="entry name" value="FAD-bd_oxidored_4_C"/>
</dbReference>
<feature type="domain" description="FAD-binding PCMH-type" evidence="5">
    <location>
        <begin position="46"/>
        <end position="225"/>
    </location>
</feature>
<sequence length="467" mass="50079">MSKETHLPFSPLTKDVLERLRDAAGPDRVVTDPERMADYAEDASRLRRMPEAVVRASDASQVRRLFDLANRFRFPVTPRGLGTGLAGGAVPVLGGVVLDCSAMNRILDVDPVNLIAVVEPGVINGELKKAAAGEGLFYPPDPASFDTCSIGGNAATNAGGPACVKYGTTRDYVLGLEVVIPTGTLLHTGVQTRKGVVGYDLTRLLVGSEGTLGVITRLVLKLVPRPPAVTTLVALFRDMVRAMEAVHGVLTSGMVPSTAEFLDRRCLGLVGDLLPCEGANHAGAFLLLESDGHPEVIRREIERMGEVCLEKGASDVLLAPDAAKRERMWDVRRQVSLRIEESAPVYIPEDVVVPLGQIAPFVSKVPELEAETGLEIYCFGHAGDGNIHLNITASGEAAPEKVEAGVRRILAEVLRRGGTISGEHGIGTAKKRYLSMELAPDSIRLQRDIKRLLDPSGILNPGKIFDE</sequence>
<keyword evidence="7" id="KW-1185">Reference proteome</keyword>
<reference evidence="7" key="1">
    <citation type="submission" date="2016-11" db="EMBL/GenBank/DDBJ databases">
        <authorList>
            <person name="Varghese N."/>
            <person name="Submissions S."/>
        </authorList>
    </citation>
    <scope>NUCLEOTIDE SEQUENCE [LARGE SCALE GENOMIC DNA]</scope>
    <source>
        <strain evidence="7">DSM 9756</strain>
    </source>
</reference>
<evidence type="ECO:0000256" key="3">
    <source>
        <dbReference type="ARBA" id="ARBA00022827"/>
    </source>
</evidence>
<dbReference type="FunFam" id="1.10.45.10:FF:000001">
    <property type="entry name" value="D-lactate dehydrogenase mitochondrial"/>
    <property type="match status" value="1"/>
</dbReference>
<dbReference type="Gene3D" id="3.30.70.2740">
    <property type="match status" value="1"/>
</dbReference>
<dbReference type="PROSITE" id="PS51387">
    <property type="entry name" value="FAD_PCMH"/>
    <property type="match status" value="1"/>
</dbReference>
<evidence type="ECO:0000256" key="4">
    <source>
        <dbReference type="ARBA" id="ARBA00023002"/>
    </source>
</evidence>
<dbReference type="InterPro" id="IPR016166">
    <property type="entry name" value="FAD-bd_PCMH"/>
</dbReference>
<dbReference type="STRING" id="1121391.SAMN02745206_00689"/>
<dbReference type="RefSeq" id="WP_073036971.1">
    <property type="nucleotide sequence ID" value="NZ_FQVB01000006.1"/>
</dbReference>
<dbReference type="GO" id="GO:0071949">
    <property type="term" value="F:FAD binding"/>
    <property type="evidence" value="ECO:0007669"/>
    <property type="project" value="InterPro"/>
</dbReference>
<keyword evidence="4" id="KW-0560">Oxidoreductase</keyword>
<evidence type="ECO:0000313" key="6">
    <source>
        <dbReference type="EMBL" id="SHE69539.1"/>
    </source>
</evidence>
<dbReference type="InterPro" id="IPR016169">
    <property type="entry name" value="FAD-bd_PCMH_sub2"/>
</dbReference>
<accession>A0A1M4VKM0</accession>
<name>A0A1M4VKM0_9BACT</name>
<dbReference type="Gene3D" id="3.30.465.10">
    <property type="match status" value="1"/>
</dbReference>
<dbReference type="InterPro" id="IPR016164">
    <property type="entry name" value="FAD-linked_Oxase-like_C"/>
</dbReference>
<dbReference type="InterPro" id="IPR016171">
    <property type="entry name" value="Vanillyl_alc_oxidase_C-sub2"/>
</dbReference>
<dbReference type="PANTHER" id="PTHR42934:SF2">
    <property type="entry name" value="GLYCOLATE OXIDASE SUBUNIT GLCD"/>
    <property type="match status" value="1"/>
</dbReference>
<dbReference type="Pfam" id="PF02913">
    <property type="entry name" value="FAD-oxidase_C"/>
    <property type="match status" value="1"/>
</dbReference>
<organism evidence="6 7">
    <name type="scientific">Desulfacinum infernum DSM 9756</name>
    <dbReference type="NCBI Taxonomy" id="1121391"/>
    <lineage>
        <taxon>Bacteria</taxon>
        <taxon>Pseudomonadati</taxon>
        <taxon>Thermodesulfobacteriota</taxon>
        <taxon>Syntrophobacteria</taxon>
        <taxon>Syntrophobacterales</taxon>
        <taxon>Syntrophobacteraceae</taxon>
        <taxon>Desulfacinum</taxon>
    </lineage>
</organism>
<dbReference type="SUPFAM" id="SSF55103">
    <property type="entry name" value="FAD-linked oxidases, C-terminal domain"/>
    <property type="match status" value="1"/>
</dbReference>
<dbReference type="InterPro" id="IPR016167">
    <property type="entry name" value="FAD-bd_PCMH_sub1"/>
</dbReference>
<keyword evidence="2" id="KW-0285">Flavoprotein</keyword>
<evidence type="ECO:0000259" key="5">
    <source>
        <dbReference type="PROSITE" id="PS51387"/>
    </source>
</evidence>
<dbReference type="InterPro" id="IPR051914">
    <property type="entry name" value="FAD-linked_OxidoTrans_Type4"/>
</dbReference>
<dbReference type="OrthoDB" id="9811557at2"/>
<proteinExistence type="predicted"/>
<dbReference type="Gene3D" id="1.10.45.10">
    <property type="entry name" value="Vanillyl-alcohol Oxidase, Chain A, domain 4"/>
    <property type="match status" value="1"/>
</dbReference>
<dbReference type="SUPFAM" id="SSF56176">
    <property type="entry name" value="FAD-binding/transporter-associated domain-like"/>
    <property type="match status" value="1"/>
</dbReference>
<dbReference type="Gene3D" id="3.30.70.2190">
    <property type="match status" value="1"/>
</dbReference>